<reference evidence="3" key="1">
    <citation type="submission" date="2018-05" db="EMBL/GenBank/DDBJ databases">
        <title>Genome Sequencing of selected type strains of the family Eggerthellaceae.</title>
        <authorList>
            <person name="Danylec N."/>
            <person name="Stoll D.A."/>
            <person name="Doetsch A."/>
            <person name="Huch M."/>
        </authorList>
    </citation>
    <scope>NUCLEOTIDE SEQUENCE [LARGE SCALE GENOMIC DNA]</scope>
    <source>
        <strain evidence="3">DSM 16106</strain>
    </source>
</reference>
<dbReference type="EMBL" id="QICD01000002">
    <property type="protein sequence ID" value="RNL48487.1"/>
    <property type="molecule type" value="Genomic_DNA"/>
</dbReference>
<evidence type="ECO:0000313" key="3">
    <source>
        <dbReference type="Proteomes" id="UP000278632"/>
    </source>
</evidence>
<feature type="transmembrane region" description="Helical" evidence="1">
    <location>
        <begin position="40"/>
        <end position="64"/>
    </location>
</feature>
<feature type="transmembrane region" description="Helical" evidence="1">
    <location>
        <begin position="131"/>
        <end position="151"/>
    </location>
</feature>
<organism evidence="2 3">
    <name type="scientific">Paraeggerthella hongkongensis</name>
    <dbReference type="NCBI Taxonomy" id="230658"/>
    <lineage>
        <taxon>Bacteria</taxon>
        <taxon>Bacillati</taxon>
        <taxon>Actinomycetota</taxon>
        <taxon>Coriobacteriia</taxon>
        <taxon>Eggerthellales</taxon>
        <taxon>Eggerthellaceae</taxon>
        <taxon>Paraeggerthella</taxon>
    </lineage>
</organism>
<feature type="transmembrane region" description="Helical" evidence="1">
    <location>
        <begin position="209"/>
        <end position="227"/>
    </location>
</feature>
<evidence type="ECO:0000256" key="1">
    <source>
        <dbReference type="SAM" id="Phobius"/>
    </source>
</evidence>
<dbReference type="AlphaFoldDB" id="A0A3N0BKN4"/>
<keyword evidence="1" id="KW-0472">Membrane</keyword>
<evidence type="ECO:0000313" key="2">
    <source>
        <dbReference type="EMBL" id="RNL48487.1"/>
    </source>
</evidence>
<keyword evidence="1" id="KW-0812">Transmembrane</keyword>
<protein>
    <submittedName>
        <fullName evidence="2">Uncharacterized protein</fullName>
    </submittedName>
</protein>
<keyword evidence="3" id="KW-1185">Reference proteome</keyword>
<accession>A0A3N0BKN4</accession>
<feature type="transmembrane region" description="Helical" evidence="1">
    <location>
        <begin position="163"/>
        <end position="189"/>
    </location>
</feature>
<comment type="caution">
    <text evidence="2">The sequence shown here is derived from an EMBL/GenBank/DDBJ whole genome shotgun (WGS) entry which is preliminary data.</text>
</comment>
<dbReference type="RefSeq" id="WP_123191402.1">
    <property type="nucleotide sequence ID" value="NZ_QICD01000002.1"/>
</dbReference>
<keyword evidence="1" id="KW-1133">Transmembrane helix</keyword>
<dbReference type="Proteomes" id="UP000278632">
    <property type="component" value="Unassembled WGS sequence"/>
</dbReference>
<sequence>MKLKAAFRYQAVELVQSAAVFCLIIGALIAVLFVMNINQIAYIAMPGMGFLPYVLMPLLALSTFSGDVRFLVQMGLTRLQMVTSTAASLAAVCLFLALVEAACAVLVPFWPREQSLFLMAYGVGNGPALDFLFMFLGCAAASSAGLAFAALQMRFGARRIALTLLAVGLVVFSVLPSVMPSAAFFLPALMDAMQTALGFGAGASLANPFFTFVVVIALGGVVAWAAVRGVEVR</sequence>
<proteinExistence type="predicted"/>
<name>A0A3N0BKN4_9ACTN</name>
<feature type="transmembrane region" description="Helical" evidence="1">
    <location>
        <begin position="12"/>
        <end position="34"/>
    </location>
</feature>
<feature type="transmembrane region" description="Helical" evidence="1">
    <location>
        <begin position="85"/>
        <end position="111"/>
    </location>
</feature>
<gene>
    <name evidence="2" type="ORF">DMP08_02465</name>
</gene>
<dbReference type="OrthoDB" id="3177838at2"/>